<evidence type="ECO:0008006" key="3">
    <source>
        <dbReference type="Google" id="ProtNLM"/>
    </source>
</evidence>
<comment type="caution">
    <text evidence="1">The sequence shown here is derived from an EMBL/GenBank/DDBJ whole genome shotgun (WGS) entry which is preliminary data.</text>
</comment>
<reference evidence="2" key="1">
    <citation type="journal article" date="2019" name="Int. J. Syst. Evol. Microbiol.">
        <title>The Global Catalogue of Microorganisms (GCM) 10K type strain sequencing project: providing services to taxonomists for standard genome sequencing and annotation.</title>
        <authorList>
            <consortium name="The Broad Institute Genomics Platform"/>
            <consortium name="The Broad Institute Genome Sequencing Center for Infectious Disease"/>
            <person name="Wu L."/>
            <person name="Ma J."/>
        </authorList>
    </citation>
    <scope>NUCLEOTIDE SEQUENCE [LARGE SCALE GENOMIC DNA]</scope>
    <source>
        <strain evidence="2">JCM 32148</strain>
    </source>
</reference>
<proteinExistence type="predicted"/>
<gene>
    <name evidence="1" type="ORF">ACFQZ8_18615</name>
</gene>
<feature type="non-terminal residue" evidence="1">
    <location>
        <position position="1"/>
    </location>
</feature>
<dbReference type="EMBL" id="JBHTHM010001060">
    <property type="protein sequence ID" value="MFD0785922.1"/>
    <property type="molecule type" value="Genomic_DNA"/>
</dbReference>
<name>A0ABW3A4X9_9ACTN</name>
<organism evidence="1 2">
    <name type="scientific">Micromonospora azadirachtae</name>
    <dbReference type="NCBI Taxonomy" id="1970735"/>
    <lineage>
        <taxon>Bacteria</taxon>
        <taxon>Bacillati</taxon>
        <taxon>Actinomycetota</taxon>
        <taxon>Actinomycetes</taxon>
        <taxon>Micromonosporales</taxon>
        <taxon>Micromonosporaceae</taxon>
        <taxon>Micromonospora</taxon>
    </lineage>
</organism>
<dbReference type="Proteomes" id="UP001597053">
    <property type="component" value="Unassembled WGS sequence"/>
</dbReference>
<sequence>GAQPPGAAAARGDSGGEAVNDILDLPAERDLPPETGHAMRARILGSVSPPPARTPRLRIAVTVAVLLTVASGAAAVVWQRPDRSTAQVLAMGAGELSPTLQEAAERCLQWNSPQRQTRQDPQERPVPVSLADLAVATERGDRTLVLFMNDVGYATCDVESPGTARESGGSATERWPHGDWLPGPVQRLLLTSTEHDGGDVNVSGRVSSRVHRLILDHGDGHTTAARLSEGAFGLTTSHARLKAGNGPELVSYDAKGAEIDRRPLFQAEDQLEHCYASSDGKRIYGKPTSGCRPAEKWGR</sequence>
<evidence type="ECO:0000313" key="2">
    <source>
        <dbReference type="Proteomes" id="UP001597053"/>
    </source>
</evidence>
<protein>
    <recommendedName>
        <fullName evidence="3">Serine/threonine protein kinase</fullName>
    </recommendedName>
</protein>
<accession>A0ABW3A4X9</accession>
<keyword evidence="2" id="KW-1185">Reference proteome</keyword>
<evidence type="ECO:0000313" key="1">
    <source>
        <dbReference type="EMBL" id="MFD0785922.1"/>
    </source>
</evidence>